<keyword evidence="10" id="KW-1185">Reference proteome</keyword>
<keyword evidence="4 5" id="KW-0539">Nucleus</keyword>
<protein>
    <recommendedName>
        <fullName evidence="5">Origin recognition complex subunit 2</fullName>
    </recommendedName>
</protein>
<feature type="compositionally biased region" description="Basic and acidic residues" evidence="6">
    <location>
        <begin position="114"/>
        <end position="123"/>
    </location>
</feature>
<dbReference type="GO" id="GO:0006260">
    <property type="term" value="P:DNA replication"/>
    <property type="evidence" value="ECO:0007669"/>
    <property type="project" value="UniProtKB-UniRule"/>
</dbReference>
<dbReference type="AlphaFoldDB" id="A0AAN7HJ36"/>
<feature type="compositionally biased region" description="Low complexity" evidence="6">
    <location>
        <begin position="341"/>
        <end position="352"/>
    </location>
</feature>
<dbReference type="PANTHER" id="PTHR14052:SF0">
    <property type="entry name" value="ORIGIN RECOGNITION COMPLEX SUBUNIT 2"/>
    <property type="match status" value="1"/>
</dbReference>
<comment type="similarity">
    <text evidence="2 5">Belongs to the ORC2 family.</text>
</comment>
<comment type="subunit">
    <text evidence="5">Component of the origin recognition complex (ORC).</text>
</comment>
<dbReference type="Pfam" id="PF24882">
    <property type="entry name" value="WHD_ORC2"/>
    <property type="match status" value="1"/>
</dbReference>
<proteinExistence type="inferred from homology"/>
<keyword evidence="3 5" id="KW-0235">DNA replication</keyword>
<feature type="compositionally biased region" description="Basic residues" evidence="6">
    <location>
        <begin position="185"/>
        <end position="197"/>
    </location>
</feature>
<dbReference type="InterPro" id="IPR007220">
    <property type="entry name" value="ORC2"/>
</dbReference>
<feature type="region of interest" description="Disordered" evidence="6">
    <location>
        <begin position="331"/>
        <end position="352"/>
    </location>
</feature>
<feature type="domain" description="Origin recognition complex subunit 2 winged-helix" evidence="8">
    <location>
        <begin position="490"/>
        <end position="551"/>
    </location>
</feature>
<evidence type="ECO:0000313" key="9">
    <source>
        <dbReference type="EMBL" id="KAK4242254.1"/>
    </source>
</evidence>
<dbReference type="GO" id="GO:0003688">
    <property type="term" value="F:DNA replication origin binding"/>
    <property type="evidence" value="ECO:0007669"/>
    <property type="project" value="UniProtKB-UniRule"/>
</dbReference>
<evidence type="ECO:0000256" key="1">
    <source>
        <dbReference type="ARBA" id="ARBA00004123"/>
    </source>
</evidence>
<organism evidence="9 10">
    <name type="scientific">Achaetomium macrosporum</name>
    <dbReference type="NCBI Taxonomy" id="79813"/>
    <lineage>
        <taxon>Eukaryota</taxon>
        <taxon>Fungi</taxon>
        <taxon>Dikarya</taxon>
        <taxon>Ascomycota</taxon>
        <taxon>Pezizomycotina</taxon>
        <taxon>Sordariomycetes</taxon>
        <taxon>Sordariomycetidae</taxon>
        <taxon>Sordariales</taxon>
        <taxon>Chaetomiaceae</taxon>
        <taxon>Achaetomium</taxon>
    </lineage>
</organism>
<comment type="function">
    <text evidence="5">Component of the origin recognition complex (ORC) that binds origins of replication. DNA-binding is ATP-dependent. ORC is required to assemble the pre-replication complex necessary to initiate DNA replication.</text>
</comment>
<accession>A0AAN7HJ36</accession>
<comment type="caution">
    <text evidence="9">The sequence shown here is derived from an EMBL/GenBank/DDBJ whole genome shotgun (WGS) entry which is preliminary data.</text>
</comment>
<reference evidence="9" key="2">
    <citation type="submission" date="2023-05" db="EMBL/GenBank/DDBJ databases">
        <authorList>
            <consortium name="Lawrence Berkeley National Laboratory"/>
            <person name="Steindorff A."/>
            <person name="Hensen N."/>
            <person name="Bonometti L."/>
            <person name="Westerberg I."/>
            <person name="Brannstrom I.O."/>
            <person name="Guillou S."/>
            <person name="Cros-Aarteil S."/>
            <person name="Calhoun S."/>
            <person name="Haridas S."/>
            <person name="Kuo A."/>
            <person name="Mondo S."/>
            <person name="Pangilinan J."/>
            <person name="Riley R."/>
            <person name="Labutti K."/>
            <person name="Andreopoulos B."/>
            <person name="Lipzen A."/>
            <person name="Chen C."/>
            <person name="Yanf M."/>
            <person name="Daum C."/>
            <person name="Ng V."/>
            <person name="Clum A."/>
            <person name="Ohm R."/>
            <person name="Martin F."/>
            <person name="Silar P."/>
            <person name="Natvig D."/>
            <person name="Lalanne C."/>
            <person name="Gautier V."/>
            <person name="Ament-Velasquez S.L."/>
            <person name="Kruys A."/>
            <person name="Hutchinson M.I."/>
            <person name="Powell A.J."/>
            <person name="Barry K."/>
            <person name="Miller A.N."/>
            <person name="Grigoriev I.V."/>
            <person name="Debuchy R."/>
            <person name="Gladieux P."/>
            <person name="Thoren M.H."/>
            <person name="Johannesson H."/>
        </authorList>
    </citation>
    <scope>NUCLEOTIDE SEQUENCE</scope>
    <source>
        <strain evidence="9">CBS 532.94</strain>
    </source>
</reference>
<feature type="region of interest" description="Disordered" evidence="6">
    <location>
        <begin position="154"/>
        <end position="207"/>
    </location>
</feature>
<dbReference type="PANTHER" id="PTHR14052">
    <property type="entry name" value="ORIGIN RECOGNITION COMPLEX SUBUNIT 2"/>
    <property type="match status" value="1"/>
</dbReference>
<reference evidence="9" key="1">
    <citation type="journal article" date="2023" name="Mol. Phylogenet. Evol.">
        <title>Genome-scale phylogeny and comparative genomics of the fungal order Sordariales.</title>
        <authorList>
            <person name="Hensen N."/>
            <person name="Bonometti L."/>
            <person name="Westerberg I."/>
            <person name="Brannstrom I.O."/>
            <person name="Guillou S."/>
            <person name="Cros-Aarteil S."/>
            <person name="Calhoun S."/>
            <person name="Haridas S."/>
            <person name="Kuo A."/>
            <person name="Mondo S."/>
            <person name="Pangilinan J."/>
            <person name="Riley R."/>
            <person name="LaButti K."/>
            <person name="Andreopoulos B."/>
            <person name="Lipzen A."/>
            <person name="Chen C."/>
            <person name="Yan M."/>
            <person name="Daum C."/>
            <person name="Ng V."/>
            <person name="Clum A."/>
            <person name="Steindorff A."/>
            <person name="Ohm R.A."/>
            <person name="Martin F."/>
            <person name="Silar P."/>
            <person name="Natvig D.O."/>
            <person name="Lalanne C."/>
            <person name="Gautier V."/>
            <person name="Ament-Velasquez S.L."/>
            <person name="Kruys A."/>
            <person name="Hutchinson M.I."/>
            <person name="Powell A.J."/>
            <person name="Barry K."/>
            <person name="Miller A.N."/>
            <person name="Grigoriev I.V."/>
            <person name="Debuchy R."/>
            <person name="Gladieux P."/>
            <person name="Hiltunen Thoren M."/>
            <person name="Johannesson H."/>
        </authorList>
    </citation>
    <scope>NUCLEOTIDE SEQUENCE</scope>
    <source>
        <strain evidence="9">CBS 532.94</strain>
    </source>
</reference>
<evidence type="ECO:0000256" key="3">
    <source>
        <dbReference type="ARBA" id="ARBA00022705"/>
    </source>
</evidence>
<comment type="subcellular location">
    <subcellularLocation>
        <location evidence="1 5">Nucleus</location>
    </subcellularLocation>
</comment>
<evidence type="ECO:0000256" key="2">
    <source>
        <dbReference type="ARBA" id="ARBA00007421"/>
    </source>
</evidence>
<feature type="domain" description="Origin recognition complex subunit 2 RecA-like" evidence="7">
    <location>
        <begin position="252"/>
        <end position="426"/>
    </location>
</feature>
<sequence>MARRKAAVEASVPRTSRKRDLPIDPYELPDENETPRRRRRLDATGATDEGTNGENVADHEDADPFPKPSPARRPGRPPKSTAAGPPNGQATTPSARKQRPPNETPIKLNGIDTPSKRNIADRSARKKSARAIIDRVIGGAVSDDEVEEGDIAREIYESSEDEEEEADERGRLDGDQEPTTPSKTPGRKRRVAARKRSPTPPRDLPAHEQYFYQNRPGLAKTSNNTLSSLSLLTHDEYFSIFRKLDNPHAADVEFLQSLHAESFPQWAFELSQGFTTCLYGYGSKRRLLHNFATYLSSQNPTHTIVIINGYVRTLTTRDILSTLTAALPSFSSPGTGGSSSGAGSNPSNTLQSLLSSLSTTTPQTTVTVLINSLDAPPLRKPATQTLLSQLASHPQIRLACTADTPDFPLLWDAGLRAAFNFLFHDCTTFVPFAPCELEVVDEVHELLGRKTRRVGGKEGVAFVLRSLPENARALFRLLVGEVLAAMEEGQQGEEVAVEYRMVYNKAVEEFICSSEMAFRTLLKEFHDHQIITSHKDSLGTELLSLPFRKEELESILEELMS</sequence>
<evidence type="ECO:0000256" key="5">
    <source>
        <dbReference type="RuleBase" id="RU368084"/>
    </source>
</evidence>
<feature type="compositionally biased region" description="Acidic residues" evidence="6">
    <location>
        <begin position="157"/>
        <end position="167"/>
    </location>
</feature>
<evidence type="ECO:0000256" key="6">
    <source>
        <dbReference type="SAM" id="MobiDB-lite"/>
    </source>
</evidence>
<dbReference type="Proteomes" id="UP001303760">
    <property type="component" value="Unassembled WGS sequence"/>
</dbReference>
<name>A0AAN7HJ36_9PEZI</name>
<dbReference type="EMBL" id="MU860010">
    <property type="protein sequence ID" value="KAK4242254.1"/>
    <property type="molecule type" value="Genomic_DNA"/>
</dbReference>
<feature type="region of interest" description="Disordered" evidence="6">
    <location>
        <begin position="1"/>
        <end position="131"/>
    </location>
</feature>
<gene>
    <name evidence="9" type="ORF">C8A03DRAFT_29515</name>
</gene>
<dbReference type="GO" id="GO:0005664">
    <property type="term" value="C:nuclear origin of replication recognition complex"/>
    <property type="evidence" value="ECO:0007669"/>
    <property type="project" value="UniProtKB-UniRule"/>
</dbReference>
<dbReference type="InterPro" id="IPR056772">
    <property type="entry name" value="RecA-like_ORC2"/>
</dbReference>
<evidence type="ECO:0000313" key="10">
    <source>
        <dbReference type="Proteomes" id="UP001303760"/>
    </source>
</evidence>
<dbReference type="Pfam" id="PF04084">
    <property type="entry name" value="RecA-like_ORC2"/>
    <property type="match status" value="1"/>
</dbReference>
<evidence type="ECO:0000256" key="4">
    <source>
        <dbReference type="ARBA" id="ARBA00023242"/>
    </source>
</evidence>
<dbReference type="InterPro" id="IPR056773">
    <property type="entry name" value="WHD_ORC2"/>
</dbReference>
<evidence type="ECO:0000259" key="7">
    <source>
        <dbReference type="Pfam" id="PF04084"/>
    </source>
</evidence>
<evidence type="ECO:0000259" key="8">
    <source>
        <dbReference type="Pfam" id="PF24882"/>
    </source>
</evidence>